<keyword evidence="3" id="KW-0378">Hydrolase</keyword>
<keyword evidence="2" id="KW-1015">Disulfide bond</keyword>
<dbReference type="InterPro" id="IPR001314">
    <property type="entry name" value="Peptidase_S1A"/>
</dbReference>
<evidence type="ECO:0000256" key="1">
    <source>
        <dbReference type="ARBA" id="ARBA00009228"/>
    </source>
</evidence>
<dbReference type="GO" id="GO:0006508">
    <property type="term" value="P:proteolysis"/>
    <property type="evidence" value="ECO:0007669"/>
    <property type="project" value="UniProtKB-KW"/>
</dbReference>
<proteinExistence type="inferred from homology"/>
<dbReference type="AlphaFoldDB" id="A0A8D0BJ90"/>
<dbReference type="Ensembl" id="ENSSMRT00000010255.1">
    <property type="protein sequence ID" value="ENSSMRP00000008789.1"/>
    <property type="gene ID" value="ENSSMRG00000007032.1"/>
</dbReference>
<dbReference type="OMA" id="GPYDDIQ"/>
<evidence type="ECO:0000256" key="3">
    <source>
        <dbReference type="RuleBase" id="RU363034"/>
    </source>
</evidence>
<dbReference type="FunFam" id="2.40.10.10:FF:000039">
    <property type="entry name" value="Brain-specific serine protease 4"/>
    <property type="match status" value="1"/>
</dbReference>
<feature type="domain" description="Peptidase S1" evidence="5">
    <location>
        <begin position="48"/>
        <end position="290"/>
    </location>
</feature>
<reference evidence="6" key="1">
    <citation type="submission" date="2025-08" db="UniProtKB">
        <authorList>
            <consortium name="Ensembl"/>
        </authorList>
    </citation>
    <scope>IDENTIFICATION</scope>
</reference>
<dbReference type="InterPro" id="IPR009003">
    <property type="entry name" value="Peptidase_S1_PA"/>
</dbReference>
<dbReference type="CDD" id="cd00190">
    <property type="entry name" value="Tryp_SPc"/>
    <property type="match status" value="1"/>
</dbReference>
<dbReference type="Pfam" id="PF00089">
    <property type="entry name" value="Trypsin"/>
    <property type="match status" value="1"/>
</dbReference>
<dbReference type="GO" id="GO:0005886">
    <property type="term" value="C:plasma membrane"/>
    <property type="evidence" value="ECO:0007669"/>
    <property type="project" value="Ensembl"/>
</dbReference>
<keyword evidence="7" id="KW-1185">Reference proteome</keyword>
<organism evidence="6 7">
    <name type="scientific">Salvator merianae</name>
    <name type="common">Argentine black and white tegu</name>
    <name type="synonym">Tupinambis merianae</name>
    <dbReference type="NCBI Taxonomy" id="96440"/>
    <lineage>
        <taxon>Eukaryota</taxon>
        <taxon>Metazoa</taxon>
        <taxon>Chordata</taxon>
        <taxon>Craniata</taxon>
        <taxon>Vertebrata</taxon>
        <taxon>Euteleostomi</taxon>
        <taxon>Lepidosauria</taxon>
        <taxon>Squamata</taxon>
        <taxon>Bifurcata</taxon>
        <taxon>Unidentata</taxon>
        <taxon>Episquamata</taxon>
        <taxon>Laterata</taxon>
        <taxon>Teiioidea</taxon>
        <taxon>Teiidae</taxon>
        <taxon>Salvator</taxon>
    </lineage>
</organism>
<evidence type="ECO:0000256" key="4">
    <source>
        <dbReference type="SAM" id="SignalP"/>
    </source>
</evidence>
<evidence type="ECO:0000259" key="5">
    <source>
        <dbReference type="PROSITE" id="PS50240"/>
    </source>
</evidence>
<dbReference type="PROSITE" id="PS50240">
    <property type="entry name" value="TRYPSIN_DOM"/>
    <property type="match status" value="1"/>
</dbReference>
<dbReference type="InterPro" id="IPR018114">
    <property type="entry name" value="TRYPSIN_HIS"/>
</dbReference>
<dbReference type="PRINTS" id="PR00722">
    <property type="entry name" value="CHYMOTRYPSIN"/>
</dbReference>
<name>A0A8D0BJ90_SALMN</name>
<dbReference type="PANTHER" id="PTHR24253:SF169">
    <property type="entry name" value="PROSTASIN"/>
    <property type="match status" value="1"/>
</dbReference>
<evidence type="ECO:0000256" key="2">
    <source>
        <dbReference type="ARBA" id="ARBA00023157"/>
    </source>
</evidence>
<dbReference type="PANTHER" id="PTHR24253">
    <property type="entry name" value="TRANSMEMBRANE PROTEASE SERINE"/>
    <property type="match status" value="1"/>
</dbReference>
<evidence type="ECO:0000313" key="7">
    <source>
        <dbReference type="Proteomes" id="UP000694421"/>
    </source>
</evidence>
<keyword evidence="3" id="KW-0645">Protease</keyword>
<dbReference type="GO" id="GO:0035821">
    <property type="term" value="P:modulation of process of another organism"/>
    <property type="evidence" value="ECO:0007669"/>
    <property type="project" value="UniProtKB-ARBA"/>
</dbReference>
<feature type="signal peptide" evidence="4">
    <location>
        <begin position="1"/>
        <end position="27"/>
    </location>
</feature>
<keyword evidence="3" id="KW-0720">Serine protease</keyword>
<dbReference type="InterPro" id="IPR001254">
    <property type="entry name" value="Trypsin_dom"/>
</dbReference>
<dbReference type="GO" id="GO:0005576">
    <property type="term" value="C:extracellular region"/>
    <property type="evidence" value="ECO:0007669"/>
    <property type="project" value="UniProtKB-ARBA"/>
</dbReference>
<dbReference type="GeneTree" id="ENSGT00940000154999"/>
<dbReference type="PROSITE" id="PS00134">
    <property type="entry name" value="TRYPSIN_HIS"/>
    <property type="match status" value="1"/>
</dbReference>
<reference evidence="6" key="2">
    <citation type="submission" date="2025-09" db="UniProtKB">
        <authorList>
            <consortium name="Ensembl"/>
        </authorList>
    </citation>
    <scope>IDENTIFICATION</scope>
</reference>
<feature type="chain" id="PRO_5034860902" evidence="4">
    <location>
        <begin position="28"/>
        <end position="368"/>
    </location>
</feature>
<sequence>MGAFHGSSGLALGSLLFGCVFFSCSHSAVVEDANPQGILCGVPALGRIMGGTDSQSGQWPWQASLNLEGTHVCGATLIAPQWLLTAAHCFPRGHSPTDYEVSMGNFQLKNPTPDLSVKVVAEVIKHPRFTEEEGSTGDIALVKLNGPVTYTRTIRPICLPSSSVDFPNGMKCTVTGWGNVLTSTSLLPPMTLQQLEVPIITRNACQCLYNRTANSEDPDIIHSDMMCAGFAEGKKDACQGDSGGPLSCRIGNAWLLAGVVSWGDTCGAANRPGVYIRASTYADWIKENIPEVELKQVTSDVEPVSEESMCPNAVPAGQPGLYDGIQPHADWPRPISPNEPPSDSAASWACTTSLPLLFLLFQSLWYVL</sequence>
<dbReference type="PROSITE" id="PS00135">
    <property type="entry name" value="TRYPSIN_SER"/>
    <property type="match status" value="1"/>
</dbReference>
<accession>A0A8D0BJ90</accession>
<evidence type="ECO:0000313" key="6">
    <source>
        <dbReference type="Ensembl" id="ENSSMRP00000008789.1"/>
    </source>
</evidence>
<protein>
    <submittedName>
        <fullName evidence="6">Serine protease 8</fullName>
    </submittedName>
</protein>
<dbReference type="Proteomes" id="UP000694421">
    <property type="component" value="Unplaced"/>
</dbReference>
<dbReference type="SUPFAM" id="SSF50494">
    <property type="entry name" value="Trypsin-like serine proteases"/>
    <property type="match status" value="1"/>
</dbReference>
<keyword evidence="4" id="KW-0732">Signal</keyword>
<dbReference type="InterPro" id="IPR033116">
    <property type="entry name" value="TRYPSIN_SER"/>
</dbReference>
<comment type="similarity">
    <text evidence="1">Belongs to the peptidase S1 family. Snake venom subfamily.</text>
</comment>
<dbReference type="GO" id="GO:0004252">
    <property type="term" value="F:serine-type endopeptidase activity"/>
    <property type="evidence" value="ECO:0007669"/>
    <property type="project" value="InterPro"/>
</dbReference>
<dbReference type="Gene3D" id="2.40.10.10">
    <property type="entry name" value="Trypsin-like serine proteases"/>
    <property type="match status" value="2"/>
</dbReference>
<dbReference type="InterPro" id="IPR043504">
    <property type="entry name" value="Peptidase_S1_PA_chymotrypsin"/>
</dbReference>
<dbReference type="SMART" id="SM00020">
    <property type="entry name" value="Tryp_SPc"/>
    <property type="match status" value="1"/>
</dbReference>